<evidence type="ECO:0000313" key="2">
    <source>
        <dbReference type="Proteomes" id="UP000051330"/>
    </source>
</evidence>
<protein>
    <recommendedName>
        <fullName evidence="3">F5/8 type C domain-containing protein</fullName>
    </recommendedName>
</protein>
<evidence type="ECO:0000313" key="1">
    <source>
        <dbReference type="EMBL" id="KRL11382.1"/>
    </source>
</evidence>
<gene>
    <name evidence="1" type="ORF">FD09_GL000752</name>
</gene>
<reference evidence="1 2" key="1">
    <citation type="journal article" date="2015" name="Genome Announc.">
        <title>Expanding the biotechnology potential of lactobacilli through comparative genomics of 213 strains and associated genera.</title>
        <authorList>
            <person name="Sun Z."/>
            <person name="Harris H.M."/>
            <person name="McCann A."/>
            <person name="Guo C."/>
            <person name="Argimon S."/>
            <person name="Zhang W."/>
            <person name="Yang X."/>
            <person name="Jeffery I.B."/>
            <person name="Cooney J.C."/>
            <person name="Kagawa T.F."/>
            <person name="Liu W."/>
            <person name="Song Y."/>
            <person name="Salvetti E."/>
            <person name="Wrobel A."/>
            <person name="Rasinkangas P."/>
            <person name="Parkhill J."/>
            <person name="Rea M.C."/>
            <person name="O'Sullivan O."/>
            <person name="Ritari J."/>
            <person name="Douillard F.P."/>
            <person name="Paul Ross R."/>
            <person name="Yang R."/>
            <person name="Briner A.E."/>
            <person name="Felis G.E."/>
            <person name="de Vos W.M."/>
            <person name="Barrangou R."/>
            <person name="Klaenhammer T.R."/>
            <person name="Caufield P.W."/>
            <person name="Cui Y."/>
            <person name="Zhang H."/>
            <person name="O'Toole P.W."/>
        </authorList>
    </citation>
    <scope>NUCLEOTIDE SEQUENCE [LARGE SCALE GENOMIC DNA]</scope>
    <source>
        <strain evidence="1 2">DSM 12744</strain>
    </source>
</reference>
<dbReference type="Proteomes" id="UP000051330">
    <property type="component" value="Unassembled WGS sequence"/>
</dbReference>
<evidence type="ECO:0008006" key="3">
    <source>
        <dbReference type="Google" id="ProtNLM"/>
    </source>
</evidence>
<dbReference type="Gene3D" id="2.60.120.260">
    <property type="entry name" value="Galactose-binding domain-like"/>
    <property type="match status" value="1"/>
</dbReference>
<keyword evidence="2" id="KW-1185">Reference proteome</keyword>
<sequence length="265" mass="29712">MIMSLQIALTHHQQVLQESRRGDNVYLAYQHHYALGDQIQISTDQAPVFIWAQLDAALKPALIYVSQKQWAYQIPFNTEREWPYPDGAFAGKNHYATVRVATTEEISTYRNWAENSHDQREDTGAYPHASANAETRDEPVFFARNAIDGMVANESHGNYPFQSWGIAGRADAELDLALGHPVEVDKIVLVLRADYPHDSYWTSVTVAFSDGSQEVWQPKKTAEPQVFAVAPRVISGLRLINLVKDADASNFPALTELQVFGKAVL</sequence>
<proteinExistence type="predicted"/>
<dbReference type="EMBL" id="AZEC01000012">
    <property type="protein sequence ID" value="KRL11382.1"/>
    <property type="molecule type" value="Genomic_DNA"/>
</dbReference>
<dbReference type="PATRIC" id="fig|1423792.3.peg.767"/>
<dbReference type="STRING" id="1423792.FD09_GL000752"/>
<accession>A0A0R1MTK9</accession>
<dbReference type="SUPFAM" id="SSF49785">
    <property type="entry name" value="Galactose-binding domain-like"/>
    <property type="match status" value="1"/>
</dbReference>
<name>A0A0R1MTK9_9LACO</name>
<dbReference type="AlphaFoldDB" id="A0A0R1MTK9"/>
<comment type="caution">
    <text evidence="1">The sequence shown here is derived from an EMBL/GenBank/DDBJ whole genome shotgun (WGS) entry which is preliminary data.</text>
</comment>
<organism evidence="1 2">
    <name type="scientific">Schleiferilactobacillus perolens DSM 12744</name>
    <dbReference type="NCBI Taxonomy" id="1423792"/>
    <lineage>
        <taxon>Bacteria</taxon>
        <taxon>Bacillati</taxon>
        <taxon>Bacillota</taxon>
        <taxon>Bacilli</taxon>
        <taxon>Lactobacillales</taxon>
        <taxon>Lactobacillaceae</taxon>
        <taxon>Schleiferilactobacillus</taxon>
    </lineage>
</organism>
<dbReference type="InterPro" id="IPR008979">
    <property type="entry name" value="Galactose-bd-like_sf"/>
</dbReference>